<evidence type="ECO:0000313" key="2">
    <source>
        <dbReference type="Proteomes" id="UP000274822"/>
    </source>
</evidence>
<keyword evidence="2" id="KW-1185">Reference proteome</keyword>
<sequence>MGKNVGRIYLGIEVLKRVENERRAVILASPVELEHAWVGDPADLKGMMIGERVKVRGEQKKTPAIRIKFYFSTMQYTHMHPGCQPGLHAVDGVLEYETIPRGRGAKPVPSGEEEVRCGLAIADTLIVTADNVVEEGEEVSVLRGLEKKFGARGGGRDGNGDLVALEMRDKALWIGGSGDVLIEDLLGYLGVDALCVDEEAVLEYRVMRVKDVMGDVGHCGSKQVWVEKVEGGRVVRVVAEKPPLFILLSISIVRPVSFVPSCLNRRSSFVLSQSSFVSIIARSVLIPSRPSRLNRRLSHHQLPTVAIRSLATSQELSSFGVTSTKTKEDDVRALSTTTILRAFSCHAIFRVSSRVAEQNILTPIPHHLGMYLHSFQCLRLIHHASRDKGERVQTVRQ</sequence>
<gene>
    <name evidence="1" type="ORF">BC938DRAFT_481051</name>
</gene>
<name>A0A433QH31_9FUNG</name>
<comment type="caution">
    <text evidence="1">The sequence shown here is derived from an EMBL/GenBank/DDBJ whole genome shotgun (WGS) entry which is preliminary data.</text>
</comment>
<evidence type="ECO:0000313" key="1">
    <source>
        <dbReference type="EMBL" id="RUS29105.1"/>
    </source>
</evidence>
<organism evidence="1 2">
    <name type="scientific">Jimgerdemannia flammicorona</name>
    <dbReference type="NCBI Taxonomy" id="994334"/>
    <lineage>
        <taxon>Eukaryota</taxon>
        <taxon>Fungi</taxon>
        <taxon>Fungi incertae sedis</taxon>
        <taxon>Mucoromycota</taxon>
        <taxon>Mucoromycotina</taxon>
        <taxon>Endogonomycetes</taxon>
        <taxon>Endogonales</taxon>
        <taxon>Endogonaceae</taxon>
        <taxon>Jimgerdemannia</taxon>
    </lineage>
</organism>
<protein>
    <submittedName>
        <fullName evidence="1">Uncharacterized protein</fullName>
    </submittedName>
</protein>
<dbReference type="AlphaFoldDB" id="A0A433QH31"/>
<reference evidence="1 2" key="1">
    <citation type="journal article" date="2018" name="New Phytol.">
        <title>Phylogenomics of Endogonaceae and evolution of mycorrhizas within Mucoromycota.</title>
        <authorList>
            <person name="Chang Y."/>
            <person name="Desiro A."/>
            <person name="Na H."/>
            <person name="Sandor L."/>
            <person name="Lipzen A."/>
            <person name="Clum A."/>
            <person name="Barry K."/>
            <person name="Grigoriev I.V."/>
            <person name="Martin F.M."/>
            <person name="Stajich J.E."/>
            <person name="Smith M.E."/>
            <person name="Bonito G."/>
            <person name="Spatafora J.W."/>
        </authorList>
    </citation>
    <scope>NUCLEOTIDE SEQUENCE [LARGE SCALE GENOMIC DNA]</scope>
    <source>
        <strain evidence="1 2">AD002</strain>
    </source>
</reference>
<proteinExistence type="predicted"/>
<dbReference type="Proteomes" id="UP000274822">
    <property type="component" value="Unassembled WGS sequence"/>
</dbReference>
<accession>A0A433QH31</accession>
<dbReference type="EMBL" id="RBNJ01005619">
    <property type="protein sequence ID" value="RUS29105.1"/>
    <property type="molecule type" value="Genomic_DNA"/>
</dbReference>